<dbReference type="Gramene" id="TRITD5Bv1G024220.1">
    <property type="protein sequence ID" value="TRITD5Bv1G024220.1"/>
    <property type="gene ID" value="TRITD5Bv1G024220"/>
</dbReference>
<dbReference type="EMBL" id="LT934111">
    <property type="protein sequence ID" value="VAH01070.1"/>
    <property type="molecule type" value="Genomic_DNA"/>
</dbReference>
<organism evidence="1 4">
    <name type="scientific">Triticum turgidum subsp. durum</name>
    <name type="common">Durum wheat</name>
    <name type="synonym">Triticum durum</name>
    <dbReference type="NCBI Taxonomy" id="4567"/>
    <lineage>
        <taxon>Eukaryota</taxon>
        <taxon>Viridiplantae</taxon>
        <taxon>Streptophyta</taxon>
        <taxon>Embryophyta</taxon>
        <taxon>Tracheophyta</taxon>
        <taxon>Spermatophyta</taxon>
        <taxon>Magnoliopsida</taxon>
        <taxon>Liliopsida</taxon>
        <taxon>Poales</taxon>
        <taxon>Poaceae</taxon>
        <taxon>BOP clade</taxon>
        <taxon>Pooideae</taxon>
        <taxon>Triticodae</taxon>
        <taxon>Triticeae</taxon>
        <taxon>Triticinae</taxon>
        <taxon>Triticum</taxon>
    </lineage>
</organism>
<dbReference type="AlphaFoldDB" id="A0A9R0PS89"/>
<proteinExistence type="predicted"/>
<evidence type="ECO:0000313" key="2">
    <source>
        <dbReference type="EMBL" id="VAH73189.1"/>
    </source>
</evidence>
<gene>
    <name evidence="1" type="ORF">TRITD_1Av1G011530</name>
    <name evidence="2" type="ORF">TRITD_3Bv1G034950</name>
    <name evidence="3" type="ORF">TRITD_5Bv1G024220</name>
</gene>
<sequence>MCIHTKWSLCLRVYHKFHIERIGFGRKRLNLVVLDTEFMPARSFMESDVHADNTRVHFSYCQEEDLGGILFTEQIFLLAIGDKELSGRFWFGRLFFTILCQISSSK</sequence>
<dbReference type="Proteomes" id="UP000324705">
    <property type="component" value="Chromosome 5B"/>
</dbReference>
<dbReference type="Gramene" id="TRITD3Bv1G034950.1">
    <property type="protein sequence ID" value="TRITD3Bv1G034950.1"/>
    <property type="gene ID" value="TRITD3Bv1G034950"/>
</dbReference>
<evidence type="ECO:0000313" key="1">
    <source>
        <dbReference type="EMBL" id="VAH01070.1"/>
    </source>
</evidence>
<accession>A0A9R0PS89</accession>
<name>A0A9R0PS89_TRITD</name>
<keyword evidence="4" id="KW-1185">Reference proteome</keyword>
<evidence type="ECO:0000313" key="3">
    <source>
        <dbReference type="EMBL" id="VAI27440.1"/>
    </source>
</evidence>
<dbReference type="Proteomes" id="UP000324705">
    <property type="component" value="Chromosome 1A"/>
</dbReference>
<dbReference type="Proteomes" id="UP000324705">
    <property type="component" value="Chromosome 3B"/>
</dbReference>
<protein>
    <submittedName>
        <fullName evidence="1 2">Uncharacterized protein</fullName>
    </submittedName>
</protein>
<dbReference type="Gramene" id="TRITD1Av1G011530.1">
    <property type="protein sequence ID" value="TRITD1Av1G011530.1"/>
    <property type="gene ID" value="TRITD1Av1G011530"/>
</dbReference>
<reference evidence="1 4" key="1">
    <citation type="submission" date="2017-09" db="EMBL/GenBank/DDBJ databases">
        <authorList>
            <consortium name="International Durum Wheat Genome Sequencing Consortium (IDWGSC)"/>
            <person name="Milanesi L."/>
        </authorList>
    </citation>
    <scope>NUCLEOTIDE SEQUENCE [LARGE SCALE GENOMIC DNA]</scope>
    <source>
        <strain evidence="4">cv. Svevo</strain>
    </source>
</reference>
<dbReference type="EMBL" id="LT934120">
    <property type="protein sequence ID" value="VAI27440.1"/>
    <property type="molecule type" value="Genomic_DNA"/>
</dbReference>
<evidence type="ECO:0000313" key="4">
    <source>
        <dbReference type="Proteomes" id="UP000324705"/>
    </source>
</evidence>
<dbReference type="EMBL" id="LT934116">
    <property type="protein sequence ID" value="VAH73189.1"/>
    <property type="molecule type" value="Genomic_DNA"/>
</dbReference>